<dbReference type="AlphaFoldDB" id="Q9R5T3"/>
<proteinExistence type="evidence at protein level"/>
<name>Q9R5T3_MICAE</name>
<dbReference type="GO" id="GO:0004427">
    <property type="term" value="F:inorganic diphosphate phosphatase activity"/>
    <property type="evidence" value="ECO:0007669"/>
    <property type="project" value="UniProtKB-EC"/>
</dbReference>
<accession>Q9R5T3</accession>
<dbReference type="EC" id="3.6.1.1"/>
<sequence>MDLSRKPAQPIPGLKNVLVEKTAGSINIY</sequence>
<protein>
    <submittedName>
        <fullName>Inorganic pyrophosphatase</fullName>
        <ecNumber>3.6.1.1</ecNumber>
    </submittedName>
</protein>
<keyword id="KW-0903">Direct protein sequencing</keyword>
<dbReference type="PIR" id="S17496">
    <property type="entry name" value="S17496"/>
</dbReference>
<reference key="1">
    <citation type="journal article" date="1991" name="Arch. Biochem. Biophys.">
        <title>Characterization of a soluble inorganic pyrophosphatase from Microcystis aeruginosa and preparation of its antibody.</title>
        <authorList>
            <person name="Kang C.B."/>
            <person name="Ho K.K."/>
        </authorList>
    </citation>
    <scope>PROTEIN SEQUENCE</scope>
</reference>
<organism>
    <name type="scientific">Microcystis aeruginosa</name>
    <dbReference type="NCBI Taxonomy" id="1126"/>
    <lineage>
        <taxon>Bacteria</taxon>
        <taxon>Bacillati</taxon>
        <taxon>Cyanobacteriota</taxon>
        <taxon>Cyanophyceae</taxon>
        <taxon>Oscillatoriophycideae</taxon>
        <taxon>Chroococcales</taxon>
        <taxon>Microcystaceae</taxon>
        <taxon>Microcystis</taxon>
    </lineage>
</organism>